<evidence type="ECO:0000256" key="6">
    <source>
        <dbReference type="ARBA" id="ARBA00023164"/>
    </source>
</evidence>
<dbReference type="Gene3D" id="3.50.50.60">
    <property type="entry name" value="FAD/NAD(P)-binding domain"/>
    <property type="match status" value="2"/>
</dbReference>
<dbReference type="PROSITE" id="PS51379">
    <property type="entry name" value="4FE4S_FER_2"/>
    <property type="match status" value="1"/>
</dbReference>
<proteinExistence type="predicted"/>
<keyword evidence="5" id="KW-0411">Iron-sulfur</keyword>
<comment type="pathway">
    <text evidence="7">Amino-acid biosynthesis.</text>
</comment>
<evidence type="ECO:0000256" key="4">
    <source>
        <dbReference type="ARBA" id="ARBA00023004"/>
    </source>
</evidence>
<dbReference type="PANTHER" id="PTHR43100">
    <property type="entry name" value="GLUTAMATE SYNTHASE [NADPH] SMALL CHAIN"/>
    <property type="match status" value="1"/>
</dbReference>
<keyword evidence="10" id="KW-1185">Reference proteome</keyword>
<dbReference type="Gene3D" id="1.10.1060.10">
    <property type="entry name" value="Alpha-helical ferredoxin"/>
    <property type="match status" value="1"/>
</dbReference>
<evidence type="ECO:0000256" key="5">
    <source>
        <dbReference type="ARBA" id="ARBA00023014"/>
    </source>
</evidence>
<dbReference type="GO" id="GO:0006537">
    <property type="term" value="P:glutamate biosynthetic process"/>
    <property type="evidence" value="ECO:0007669"/>
    <property type="project" value="UniProtKB-KW"/>
</dbReference>
<evidence type="ECO:0000256" key="7">
    <source>
        <dbReference type="ARBA" id="ARBA00029440"/>
    </source>
</evidence>
<keyword evidence="2" id="KW-0479">Metal-binding</keyword>
<evidence type="ECO:0000256" key="1">
    <source>
        <dbReference type="ARBA" id="ARBA00022605"/>
    </source>
</evidence>
<dbReference type="InterPro" id="IPR009051">
    <property type="entry name" value="Helical_ferredxn"/>
</dbReference>
<organism evidence="9 10">
    <name type="scientific">Streptomyces capitiformicae</name>
    <dbReference type="NCBI Taxonomy" id="2014920"/>
    <lineage>
        <taxon>Bacteria</taxon>
        <taxon>Bacillati</taxon>
        <taxon>Actinomycetota</taxon>
        <taxon>Actinomycetes</taxon>
        <taxon>Kitasatosporales</taxon>
        <taxon>Streptomycetaceae</taxon>
        <taxon>Streptomyces</taxon>
    </lineage>
</organism>
<dbReference type="NCBIfam" id="TIGR01317">
    <property type="entry name" value="GOGAT_sm_gam"/>
    <property type="match status" value="1"/>
</dbReference>
<comment type="caution">
    <text evidence="9">The sequence shown here is derived from an EMBL/GenBank/DDBJ whole genome shotgun (WGS) entry which is preliminary data.</text>
</comment>
<dbReference type="InterPro" id="IPR006005">
    <property type="entry name" value="Glut_synth_ssu1"/>
</dbReference>
<dbReference type="InterPro" id="IPR051394">
    <property type="entry name" value="Glutamate_Synthase"/>
</dbReference>
<reference evidence="9" key="2">
    <citation type="submission" date="2020-09" db="EMBL/GenBank/DDBJ databases">
        <authorList>
            <person name="Sun Q."/>
            <person name="Zhou Y."/>
        </authorList>
    </citation>
    <scope>NUCLEOTIDE SEQUENCE</scope>
    <source>
        <strain evidence="9">CGMCC 4.7403</strain>
    </source>
</reference>
<evidence type="ECO:0000313" key="10">
    <source>
        <dbReference type="Proteomes" id="UP000603227"/>
    </source>
</evidence>
<dbReference type="PRINTS" id="PR00419">
    <property type="entry name" value="ADXRDTASE"/>
</dbReference>
<sequence>MADPKGFLTTPREEWPRRPVEERVRDWNEVHVPGALLPIISRQADRCMDCGIPFCHEACPLGNLIPEWNDLVSREDWRAASDRLHATNNFPEFTGRLCPAPCEAGCVLAINQPAVTIKNVEVAIADRAWEDGFTPPRPPDRLTGKTVAVIGSGPTGLAAAQQLTRAGHTVAVYERADRIGGLLRYGIPAFKMEKRHLDRRLEQMRAEGTKFRTSTAIGKDIGAAELRSRYDAVVIATGATAWRELDVPGRELDGIHQAMEYLPLADRVCEGDLAASPLSAAGKHVVIVGGGDTGADCLGTAVREGAASVTQLDIYPLPMADRDEDVDPWPTYPKVYRLSAAHEEARDLETAPAADADARLFAASTLRFTGDADGHVRGLHLVEVDERRQPRPGTGRTLPVDLVLLALGFSGPDRHDGLIDQLGLALDPRGTITRGPDFATNVPGVYAAGDAARGQSLIVWAIAEGRAVAAAVDRALTGAERLPAPIGPYDRPMTA</sequence>
<name>A0A919GJS9_9ACTN</name>
<dbReference type="EMBL" id="BNAT01000004">
    <property type="protein sequence ID" value="GHH85278.1"/>
    <property type="molecule type" value="Genomic_DNA"/>
</dbReference>
<keyword evidence="4" id="KW-0408">Iron</keyword>
<evidence type="ECO:0000259" key="8">
    <source>
        <dbReference type="PROSITE" id="PS51379"/>
    </source>
</evidence>
<dbReference type="SUPFAM" id="SSF51971">
    <property type="entry name" value="Nucleotide-binding domain"/>
    <property type="match status" value="2"/>
</dbReference>
<feature type="domain" description="4Fe-4S ferredoxin-type" evidence="8">
    <location>
        <begin position="38"/>
        <end position="69"/>
    </location>
</feature>
<dbReference type="PANTHER" id="PTHR43100:SF1">
    <property type="entry name" value="GLUTAMATE SYNTHASE [NADPH] SMALL CHAIN"/>
    <property type="match status" value="1"/>
</dbReference>
<dbReference type="InterPro" id="IPR028261">
    <property type="entry name" value="DPD_II"/>
</dbReference>
<dbReference type="GO" id="GO:0051536">
    <property type="term" value="F:iron-sulfur cluster binding"/>
    <property type="evidence" value="ECO:0007669"/>
    <property type="project" value="UniProtKB-KW"/>
</dbReference>
<dbReference type="FunFam" id="3.50.50.60:FF:000124">
    <property type="entry name" value="Glutamate synthase small subunit"/>
    <property type="match status" value="1"/>
</dbReference>
<dbReference type="GO" id="GO:0016639">
    <property type="term" value="F:oxidoreductase activity, acting on the CH-NH2 group of donors, NAD or NADP as acceptor"/>
    <property type="evidence" value="ECO:0007669"/>
    <property type="project" value="InterPro"/>
</dbReference>
<protein>
    <submittedName>
        <fullName evidence="9">Oxidoreductase</fullName>
    </submittedName>
</protein>
<gene>
    <name evidence="9" type="ORF">GCM10017771_17610</name>
</gene>
<dbReference type="Pfam" id="PF07992">
    <property type="entry name" value="Pyr_redox_2"/>
    <property type="match status" value="2"/>
</dbReference>
<accession>A0A919GJS9</accession>
<keyword evidence="3" id="KW-0560">Oxidoreductase</keyword>
<dbReference type="Pfam" id="PF14691">
    <property type="entry name" value="Fer4_20"/>
    <property type="match status" value="1"/>
</dbReference>
<keyword evidence="6" id="KW-0314">Glutamate biosynthesis</keyword>
<dbReference type="GO" id="GO:0046872">
    <property type="term" value="F:metal ion binding"/>
    <property type="evidence" value="ECO:0007669"/>
    <property type="project" value="UniProtKB-KW"/>
</dbReference>
<reference evidence="9" key="1">
    <citation type="journal article" date="2014" name="Int. J. Syst. Evol. Microbiol.">
        <title>Complete genome sequence of Corynebacterium casei LMG S-19264T (=DSM 44701T), isolated from a smear-ripened cheese.</title>
        <authorList>
            <consortium name="US DOE Joint Genome Institute (JGI-PGF)"/>
            <person name="Walter F."/>
            <person name="Albersmeier A."/>
            <person name="Kalinowski J."/>
            <person name="Ruckert C."/>
        </authorList>
    </citation>
    <scope>NUCLEOTIDE SEQUENCE</scope>
    <source>
        <strain evidence="9">CGMCC 4.7403</strain>
    </source>
</reference>
<evidence type="ECO:0000313" key="9">
    <source>
        <dbReference type="EMBL" id="GHH85278.1"/>
    </source>
</evidence>
<keyword evidence="1" id="KW-0028">Amino-acid biosynthesis</keyword>
<dbReference type="InterPro" id="IPR017896">
    <property type="entry name" value="4Fe4S_Fe-S-bd"/>
</dbReference>
<dbReference type="InterPro" id="IPR036188">
    <property type="entry name" value="FAD/NAD-bd_sf"/>
</dbReference>
<dbReference type="AlphaFoldDB" id="A0A919GJS9"/>
<dbReference type="SUPFAM" id="SSF46548">
    <property type="entry name" value="alpha-helical ferredoxin"/>
    <property type="match status" value="1"/>
</dbReference>
<dbReference type="InterPro" id="IPR023753">
    <property type="entry name" value="FAD/NAD-binding_dom"/>
</dbReference>
<evidence type="ECO:0000256" key="3">
    <source>
        <dbReference type="ARBA" id="ARBA00023002"/>
    </source>
</evidence>
<evidence type="ECO:0000256" key="2">
    <source>
        <dbReference type="ARBA" id="ARBA00022723"/>
    </source>
</evidence>
<dbReference type="RefSeq" id="WP_189781831.1">
    <property type="nucleotide sequence ID" value="NZ_BNAT01000004.1"/>
</dbReference>
<dbReference type="Proteomes" id="UP000603227">
    <property type="component" value="Unassembled WGS sequence"/>
</dbReference>